<evidence type="ECO:0000256" key="1">
    <source>
        <dbReference type="SAM" id="Phobius"/>
    </source>
</evidence>
<reference evidence="2 3" key="1">
    <citation type="submission" date="2016-08" db="EMBL/GenBank/DDBJ databases">
        <title>Draft genome sequence of allopolyploid Zygosaccharomyces rouxii.</title>
        <authorList>
            <person name="Watanabe J."/>
            <person name="Uehara K."/>
            <person name="Mogi Y."/>
            <person name="Tsukioka Y."/>
        </authorList>
    </citation>
    <scope>NUCLEOTIDE SEQUENCE [LARGE SCALE GENOMIC DNA]</scope>
    <source>
        <strain evidence="2 3">NBRC 110957</strain>
    </source>
</reference>
<accession>A0A1Q3ALA5</accession>
<dbReference type="AlphaFoldDB" id="A0A1Q3ALA5"/>
<protein>
    <submittedName>
        <fullName evidence="2">Uncharacterized protein</fullName>
    </submittedName>
</protein>
<keyword evidence="1" id="KW-1133">Transmembrane helix</keyword>
<gene>
    <name evidence="2" type="ORF">ZYGR_0BW00110</name>
</gene>
<feature type="transmembrane region" description="Helical" evidence="1">
    <location>
        <begin position="252"/>
        <end position="283"/>
    </location>
</feature>
<evidence type="ECO:0000313" key="3">
    <source>
        <dbReference type="Proteomes" id="UP000187013"/>
    </source>
</evidence>
<feature type="transmembrane region" description="Helical" evidence="1">
    <location>
        <begin position="52"/>
        <end position="71"/>
    </location>
</feature>
<keyword evidence="1" id="KW-0472">Membrane</keyword>
<feature type="transmembrane region" description="Helical" evidence="1">
    <location>
        <begin position="91"/>
        <end position="109"/>
    </location>
</feature>
<keyword evidence="1" id="KW-0812">Transmembrane</keyword>
<evidence type="ECO:0000313" key="2">
    <source>
        <dbReference type="EMBL" id="GAV56435.1"/>
    </source>
</evidence>
<proteinExistence type="predicted"/>
<dbReference type="Proteomes" id="UP000187013">
    <property type="component" value="Unassembled WGS sequence"/>
</dbReference>
<dbReference type="InterPro" id="IPR001142">
    <property type="entry name" value="DUP/COS"/>
</dbReference>
<name>A0A1Q3ALA5_ZYGRO</name>
<organism evidence="2 3">
    <name type="scientific">Zygosaccharomyces rouxii</name>
    <dbReference type="NCBI Taxonomy" id="4956"/>
    <lineage>
        <taxon>Eukaryota</taxon>
        <taxon>Fungi</taxon>
        <taxon>Dikarya</taxon>
        <taxon>Ascomycota</taxon>
        <taxon>Saccharomycotina</taxon>
        <taxon>Saccharomycetes</taxon>
        <taxon>Saccharomycetales</taxon>
        <taxon>Saccharomycetaceae</taxon>
        <taxon>Zygosaccharomyces</taxon>
    </lineage>
</organism>
<comment type="caution">
    <text evidence="2">The sequence shown here is derived from an EMBL/GenBank/DDBJ whole genome shotgun (WGS) entry which is preliminary data.</text>
</comment>
<dbReference type="Pfam" id="PF00674">
    <property type="entry name" value="DUP"/>
    <property type="match status" value="1"/>
</dbReference>
<sequence length="286" mass="33764">MSVISDESEMDLEKCVQTYEEEEIELPADSSARKLIYFLAPYFFEKIWISDIIFPLFGALLVLLIRLAYFSLRDFYHDSYELKLLDVLSPLWMIIHYFLCFTFSFWNFIDNRKKVKIEKKVLQQLLKEVAEMDLTGDPVAWQRIASRVNHFSEEGGHHYSLFYSGEHCMHFFVREIVKPIERQTYDIRCYFDGEICSNFWKNPPNKVLAERALANYNKSFENFGGLSHTAEKDGCRDGIFEKYRNIFNISMFYFMIIETVSFVVMIMAFIISMISCAIFNLFATAQ</sequence>
<dbReference type="EMBL" id="BDGX01000075">
    <property type="protein sequence ID" value="GAV56435.1"/>
    <property type="molecule type" value="Genomic_DNA"/>
</dbReference>